<keyword evidence="7" id="KW-1185">Reference proteome</keyword>
<dbReference type="HAMAP" id="MF_01820">
    <property type="entry name" value="GTPase_RsgA"/>
    <property type="match status" value="1"/>
</dbReference>
<dbReference type="EC" id="3.6.1.-" evidence="3"/>
<evidence type="ECO:0000256" key="1">
    <source>
        <dbReference type="ARBA" id="ARBA00022741"/>
    </source>
</evidence>
<protein>
    <recommendedName>
        <fullName evidence="3">Small ribosomal subunit biogenesis GTPase RsgA</fullName>
        <ecNumber evidence="3">3.6.1.-</ecNumber>
    </recommendedName>
</protein>
<evidence type="ECO:0000256" key="3">
    <source>
        <dbReference type="HAMAP-Rule" id="MF_01820"/>
    </source>
</evidence>
<dbReference type="Gene3D" id="3.40.50.300">
    <property type="entry name" value="P-loop containing nucleotide triphosphate hydrolases"/>
    <property type="match status" value="1"/>
</dbReference>
<evidence type="ECO:0000313" key="6">
    <source>
        <dbReference type="EMBL" id="ACR80623.1"/>
    </source>
</evidence>
<feature type="binding site" evidence="3">
    <location>
        <position position="257"/>
    </location>
    <ligand>
        <name>Zn(2+)</name>
        <dbReference type="ChEBI" id="CHEBI:29105"/>
    </ligand>
</feature>
<dbReference type="Proteomes" id="UP000002382">
    <property type="component" value="Chromosome"/>
</dbReference>
<comment type="subunit">
    <text evidence="3">Monomer. Associates with 30S ribosomal subunit, binds 16S rRNA.</text>
</comment>
<dbReference type="InterPro" id="IPR027417">
    <property type="entry name" value="P-loop_NTPase"/>
</dbReference>
<feature type="domain" description="CP-type G" evidence="5">
    <location>
        <begin position="69"/>
        <end position="227"/>
    </location>
</feature>
<dbReference type="InterPro" id="IPR012340">
    <property type="entry name" value="NA-bd_OB-fold"/>
</dbReference>
<gene>
    <name evidence="3" type="primary">rsgA</name>
    <name evidence="6" type="ordered locus">Kole_1942</name>
</gene>
<dbReference type="Pfam" id="PF03193">
    <property type="entry name" value="RsgA_GTPase"/>
    <property type="match status" value="1"/>
</dbReference>
<comment type="cofactor">
    <cofactor evidence="3">
        <name>Zn(2+)</name>
        <dbReference type="ChEBI" id="CHEBI:29105"/>
    </cofactor>
    <text evidence="3">Binds 1 zinc ion per subunit.</text>
</comment>
<evidence type="ECO:0000313" key="7">
    <source>
        <dbReference type="Proteomes" id="UP000002382"/>
    </source>
</evidence>
<feature type="binding site" evidence="3">
    <location>
        <position position="252"/>
    </location>
    <ligand>
        <name>Zn(2+)</name>
        <dbReference type="ChEBI" id="CHEBI:29105"/>
    </ligand>
</feature>
<dbReference type="PROSITE" id="PS50936">
    <property type="entry name" value="ENGC_GTPASE"/>
    <property type="match status" value="1"/>
</dbReference>
<dbReference type="SUPFAM" id="SSF52540">
    <property type="entry name" value="P-loop containing nucleoside triphosphate hydrolases"/>
    <property type="match status" value="1"/>
</dbReference>
<comment type="similarity">
    <text evidence="3">Belongs to the TRAFAC class YlqF/YawG GTPase family. RsgA subfamily.</text>
</comment>
<dbReference type="STRING" id="521045.Kole_1942"/>
<dbReference type="SUPFAM" id="SSF50249">
    <property type="entry name" value="Nucleic acid-binding proteins"/>
    <property type="match status" value="1"/>
</dbReference>
<dbReference type="GO" id="GO:0042274">
    <property type="term" value="P:ribosomal small subunit biogenesis"/>
    <property type="evidence" value="ECO:0007669"/>
    <property type="project" value="UniProtKB-UniRule"/>
</dbReference>
<evidence type="ECO:0000256" key="2">
    <source>
        <dbReference type="ARBA" id="ARBA00023134"/>
    </source>
</evidence>
<feature type="binding site" evidence="3">
    <location>
        <position position="259"/>
    </location>
    <ligand>
        <name>Zn(2+)</name>
        <dbReference type="ChEBI" id="CHEBI:29105"/>
    </ligand>
</feature>
<accession>C5CGV4</accession>
<dbReference type="HOGENOM" id="CLU_033617_2_1_0"/>
<keyword evidence="3" id="KW-0862">Zinc</keyword>
<sequence>MTEKRKKGVVIRFGSRTMVVADLHTKKRYICNMPGRFKLQGIRPIVGDIIEFIETTESMGRVENILPRRNELLRPRIANIDQIILVTCLKEPTVPLYIVDRFLVLAEHSGLPTVIVVNKTDLLTSRDPLKKFYHIYGEYYNILEVSAKEGTNIDLLKEIFKGKVSAMAGMSGVGKSSLLNAINPGLSLKTSEISTRLDRGKHTTTYSELLEFDFGGYVADTPGFASLELPYDMEPQELQNFFRDISAHKGMCAFSNCVHVEEPGCYIKELVETGDIPMSRYESYLKMYNELSERKKGRKGGRR</sequence>
<feature type="domain" description="EngC GTPase" evidence="4">
    <location>
        <begin position="78"/>
        <end position="225"/>
    </location>
</feature>
<dbReference type="CDD" id="cd01854">
    <property type="entry name" value="YjeQ_EngC"/>
    <property type="match status" value="1"/>
</dbReference>
<dbReference type="GO" id="GO:0003924">
    <property type="term" value="F:GTPase activity"/>
    <property type="evidence" value="ECO:0007669"/>
    <property type="project" value="UniProtKB-UniRule"/>
</dbReference>
<dbReference type="GO" id="GO:0005525">
    <property type="term" value="F:GTP binding"/>
    <property type="evidence" value="ECO:0007669"/>
    <property type="project" value="UniProtKB-UniRule"/>
</dbReference>
<keyword evidence="3" id="KW-0694">RNA-binding</keyword>
<keyword evidence="3" id="KW-0378">Hydrolase</keyword>
<dbReference type="KEGG" id="kol:Kole_1942"/>
<dbReference type="AlphaFoldDB" id="C5CGV4"/>
<dbReference type="NCBIfam" id="TIGR00157">
    <property type="entry name" value="ribosome small subunit-dependent GTPase A"/>
    <property type="match status" value="1"/>
</dbReference>
<feature type="binding site" evidence="3">
    <location>
        <begin position="118"/>
        <end position="121"/>
    </location>
    <ligand>
        <name>GTP</name>
        <dbReference type="ChEBI" id="CHEBI:37565"/>
    </ligand>
</feature>
<dbReference type="PANTHER" id="PTHR32120:SF11">
    <property type="entry name" value="SMALL RIBOSOMAL SUBUNIT BIOGENESIS GTPASE RSGA 1, MITOCHONDRIAL-RELATED"/>
    <property type="match status" value="1"/>
</dbReference>
<evidence type="ECO:0000259" key="5">
    <source>
        <dbReference type="PROSITE" id="PS51721"/>
    </source>
</evidence>
<dbReference type="GO" id="GO:0046872">
    <property type="term" value="F:metal ion binding"/>
    <property type="evidence" value="ECO:0007669"/>
    <property type="project" value="UniProtKB-KW"/>
</dbReference>
<dbReference type="PROSITE" id="PS51721">
    <property type="entry name" value="G_CP"/>
    <property type="match status" value="1"/>
</dbReference>
<reference evidence="6 7" key="2">
    <citation type="journal article" date="2011" name="J. Bacteriol.">
        <title>Genome Sequence of Kosmotoga olearia Strain TBF 19.5.1, a Thermophilic Bacterium with a Wide Growth Temperature Range, Isolated from the Troll B Oil Platform in the North Sea.</title>
        <authorList>
            <person name="Swithers K.S."/>
            <person name="Dipippo J.L."/>
            <person name="Bruce D.C."/>
            <person name="Detter C."/>
            <person name="Tapia R."/>
            <person name="Han S."/>
            <person name="Goodwin L.A."/>
            <person name="Han J."/>
            <person name="Woyke T."/>
            <person name="Pitluck S."/>
            <person name="Pennacchio L."/>
            <person name="Nolan M."/>
            <person name="Mikhailova N."/>
            <person name="Land M.L."/>
            <person name="Nesbo C.L."/>
            <person name="Gogarten J.P."/>
            <person name="Noll K.M."/>
        </authorList>
    </citation>
    <scope>NUCLEOTIDE SEQUENCE [LARGE SCALE GENOMIC DNA]</scope>
    <source>
        <strain evidence="7">ATCC BAA-1733 / DSM 21960 / TBF 19.5.1</strain>
    </source>
</reference>
<dbReference type="RefSeq" id="WP_015869266.1">
    <property type="nucleotide sequence ID" value="NC_012785.1"/>
</dbReference>
<reference evidence="6 7" key="1">
    <citation type="submission" date="2009-06" db="EMBL/GenBank/DDBJ databases">
        <title>Complete sequence of Thermotogales bacterium TBF 19.5.1.</title>
        <authorList>
            <consortium name="US DOE Joint Genome Institute"/>
            <person name="Lucas S."/>
            <person name="Copeland A."/>
            <person name="Lapidus A."/>
            <person name="Glavina del Rio T."/>
            <person name="Tice H."/>
            <person name="Bruce D."/>
            <person name="Goodwin L."/>
            <person name="Pitluck S."/>
            <person name="Chertkov O."/>
            <person name="Brettin T."/>
            <person name="Detter J.C."/>
            <person name="Han C."/>
            <person name="Schmutz J."/>
            <person name="Larimer F."/>
            <person name="Land M."/>
            <person name="Hauser L."/>
            <person name="Kyrpides N."/>
            <person name="Ovchinnikova G."/>
            <person name="Noll K."/>
        </authorList>
    </citation>
    <scope>NUCLEOTIDE SEQUENCE [LARGE SCALE GENOMIC DNA]</scope>
    <source>
        <strain evidence="7">ATCC BAA-1733 / DSM 21960 / TBF 19.5.1</strain>
    </source>
</reference>
<dbReference type="InterPro" id="IPR010914">
    <property type="entry name" value="RsgA_GTPase_dom"/>
</dbReference>
<feature type="binding site" evidence="3">
    <location>
        <position position="265"/>
    </location>
    <ligand>
        <name>Zn(2+)</name>
        <dbReference type="ChEBI" id="CHEBI:29105"/>
    </ligand>
</feature>
<evidence type="ECO:0000259" key="4">
    <source>
        <dbReference type="PROSITE" id="PS50936"/>
    </source>
</evidence>
<dbReference type="eggNOG" id="COG1162">
    <property type="taxonomic scope" value="Bacteria"/>
</dbReference>
<dbReference type="Gene3D" id="1.10.40.50">
    <property type="entry name" value="Probable gtpase engc, domain 3"/>
    <property type="match status" value="1"/>
</dbReference>
<feature type="binding site" evidence="3">
    <location>
        <begin position="169"/>
        <end position="177"/>
    </location>
    <ligand>
        <name>GTP</name>
        <dbReference type="ChEBI" id="CHEBI:37565"/>
    </ligand>
</feature>
<comment type="subcellular location">
    <subcellularLocation>
        <location evidence="3">Cytoplasm</location>
    </subcellularLocation>
</comment>
<keyword evidence="3" id="KW-0690">Ribosome biogenesis</keyword>
<name>C5CGV4_KOSOT</name>
<dbReference type="GO" id="GO:0019843">
    <property type="term" value="F:rRNA binding"/>
    <property type="evidence" value="ECO:0007669"/>
    <property type="project" value="UniProtKB-KW"/>
</dbReference>
<keyword evidence="2 3" id="KW-0342">GTP-binding</keyword>
<dbReference type="EMBL" id="CP001634">
    <property type="protein sequence ID" value="ACR80623.1"/>
    <property type="molecule type" value="Genomic_DNA"/>
</dbReference>
<dbReference type="InterPro" id="IPR030378">
    <property type="entry name" value="G_CP_dom"/>
</dbReference>
<comment type="function">
    <text evidence="3">One of several proteins that assist in the late maturation steps of the functional core of the 30S ribosomal subunit. Helps release RbfA from mature subunits. May play a role in the assembly of ribosomal proteins into the subunit. Circularly permuted GTPase that catalyzes slow GTP hydrolysis, GTPase activity is stimulated by the 30S ribosomal subunit.</text>
</comment>
<dbReference type="Gene3D" id="2.40.50.140">
    <property type="entry name" value="Nucleic acid-binding proteins"/>
    <property type="match status" value="1"/>
</dbReference>
<dbReference type="PANTHER" id="PTHR32120">
    <property type="entry name" value="SMALL RIBOSOMAL SUBUNIT BIOGENESIS GTPASE RSGA"/>
    <property type="match status" value="1"/>
</dbReference>
<dbReference type="InterPro" id="IPR004881">
    <property type="entry name" value="Ribosome_biogen_GTPase_RsgA"/>
</dbReference>
<keyword evidence="3" id="KW-0963">Cytoplasm</keyword>
<keyword evidence="3" id="KW-0699">rRNA-binding</keyword>
<keyword evidence="3" id="KW-0479">Metal-binding</keyword>
<dbReference type="GO" id="GO:0005737">
    <property type="term" value="C:cytoplasm"/>
    <property type="evidence" value="ECO:0007669"/>
    <property type="project" value="UniProtKB-SubCell"/>
</dbReference>
<organism evidence="6 7">
    <name type="scientific">Kosmotoga olearia (strain ATCC BAA-1733 / DSM 21960 / TBF 19.5.1)</name>
    <dbReference type="NCBI Taxonomy" id="521045"/>
    <lineage>
        <taxon>Bacteria</taxon>
        <taxon>Thermotogati</taxon>
        <taxon>Thermotogota</taxon>
        <taxon>Thermotogae</taxon>
        <taxon>Kosmotogales</taxon>
        <taxon>Kosmotogaceae</taxon>
        <taxon>Kosmotoga</taxon>
    </lineage>
</organism>
<proteinExistence type="inferred from homology"/>
<keyword evidence="1 3" id="KW-0547">Nucleotide-binding</keyword>